<feature type="transmembrane region" description="Helical" evidence="6">
    <location>
        <begin position="38"/>
        <end position="59"/>
    </location>
</feature>
<sequence length="344" mass="38798">MKSFKSHLLNISLLLLITVGVLFFIFRKLSWYDVKEELATLQLGWFIAGAGAIILSWFFEAVVLHNMTNTDKTNVRFGSIFKITMVGLLFNNITPSSTGGQPAQLFMLFKRGVEVSKASSVLLIKFILFQTILVFLFVGILVFGYQDLTAIVPNMKYFIFIGFIINLSVITCLLLICFSKKSVLFLIRLVLYPISLFKKTLAEKWRLSLHEKVLTFHDESRRLIHEKSLLRRCSLYTLLQLLFFLIVPYFVFLSLGYNELSLFSAIAFHAFIMMFASVIPTPGGSGAGEYSFTLLFGTVAGQTDLLVGLLLWRFLTAYSPAIIGALSFVIRSNKPIKEPTKGVS</sequence>
<feature type="transmembrane region" description="Helical" evidence="6">
    <location>
        <begin position="317"/>
        <end position="333"/>
    </location>
</feature>
<dbReference type="InterPro" id="IPR022791">
    <property type="entry name" value="L-PG_synthase/AglD"/>
</dbReference>
<keyword evidence="3 6" id="KW-0812">Transmembrane</keyword>
<proteinExistence type="inferred from homology"/>
<dbReference type="RefSeq" id="WP_343130534.1">
    <property type="nucleotide sequence ID" value="NZ_JBCITK010000001.1"/>
</dbReference>
<evidence type="ECO:0000256" key="3">
    <source>
        <dbReference type="ARBA" id="ARBA00022692"/>
    </source>
</evidence>
<keyword evidence="6" id="KW-0808">Transferase</keyword>
<dbReference type="Pfam" id="PF03706">
    <property type="entry name" value="LPG_synthase_TM"/>
    <property type="match status" value="1"/>
</dbReference>
<gene>
    <name evidence="6" type="primary">mprF</name>
    <name evidence="7" type="ORF">MKY91_10835</name>
</gene>
<evidence type="ECO:0000256" key="2">
    <source>
        <dbReference type="ARBA" id="ARBA00022475"/>
    </source>
</evidence>
<comment type="function">
    <text evidence="6">Catalyzes the transfer of a lysyl group from L-lysyl-tRNA(Lys) to membrane-bound phosphatidylglycerol (PG), which produces lysylphosphatidylglycerol (LPG), a major component of the bacterial membrane with a positive net charge. LPG synthesis contributes to bacterial virulence as it is involved in the resistance mechanism against cationic antimicrobial peptides (CAMP) produces by the host's immune system (defensins, cathelicidins) and by the competing microorganisms.</text>
</comment>
<organism evidence="7 8">
    <name type="scientific">Alkalicoccobacillus gibsonii</name>
    <dbReference type="NCBI Taxonomy" id="79881"/>
    <lineage>
        <taxon>Bacteria</taxon>
        <taxon>Bacillati</taxon>
        <taxon>Bacillota</taxon>
        <taxon>Bacilli</taxon>
        <taxon>Bacillales</taxon>
        <taxon>Bacillaceae</taxon>
        <taxon>Alkalicoccobacillus</taxon>
    </lineage>
</organism>
<comment type="caution">
    <text evidence="7">The sequence shown here is derived from an EMBL/GenBank/DDBJ whole genome shotgun (WGS) entry which is preliminary data.</text>
</comment>
<feature type="transmembrane region" description="Helical" evidence="6">
    <location>
        <begin position="121"/>
        <end position="145"/>
    </location>
</feature>
<evidence type="ECO:0000256" key="1">
    <source>
        <dbReference type="ARBA" id="ARBA00004651"/>
    </source>
</evidence>
<accession>A0ABU9VIA2</accession>
<comment type="similarity">
    <text evidence="6">Belongs to the LPG synthase family.</text>
</comment>
<evidence type="ECO:0000313" key="7">
    <source>
        <dbReference type="EMBL" id="MEN0643641.1"/>
    </source>
</evidence>
<feature type="transmembrane region" description="Helical" evidence="6">
    <location>
        <begin position="261"/>
        <end position="280"/>
    </location>
</feature>
<evidence type="ECO:0000256" key="4">
    <source>
        <dbReference type="ARBA" id="ARBA00022989"/>
    </source>
</evidence>
<dbReference type="EMBL" id="JBCITK010000001">
    <property type="protein sequence ID" value="MEN0643641.1"/>
    <property type="molecule type" value="Genomic_DNA"/>
</dbReference>
<keyword evidence="6" id="KW-0046">Antibiotic resistance</keyword>
<dbReference type="Proteomes" id="UP001418796">
    <property type="component" value="Unassembled WGS sequence"/>
</dbReference>
<feature type="transmembrane region" description="Helical" evidence="6">
    <location>
        <begin position="157"/>
        <end position="178"/>
    </location>
</feature>
<evidence type="ECO:0000256" key="5">
    <source>
        <dbReference type="ARBA" id="ARBA00023136"/>
    </source>
</evidence>
<evidence type="ECO:0000313" key="8">
    <source>
        <dbReference type="Proteomes" id="UP001418796"/>
    </source>
</evidence>
<dbReference type="PANTHER" id="PTHR37693">
    <property type="entry name" value="PHOSPHATIDYLGLYCEROL LYSYLTRANSFERASE"/>
    <property type="match status" value="1"/>
</dbReference>
<dbReference type="EC" id="2.3.2.3" evidence="6"/>
<keyword evidence="2" id="KW-1003">Cell membrane</keyword>
<comment type="subcellular location">
    <subcellularLocation>
        <location evidence="1 6">Cell membrane</location>
        <topology evidence="1 6">Multi-pass membrane protein</topology>
    </subcellularLocation>
</comment>
<reference evidence="7 8" key="1">
    <citation type="submission" date="2024-03" db="EMBL/GenBank/DDBJ databases">
        <title>Bacilli Hybrid Assemblies.</title>
        <authorList>
            <person name="Kovac J."/>
        </authorList>
    </citation>
    <scope>NUCLEOTIDE SEQUENCE [LARGE SCALE GENOMIC DNA]</scope>
    <source>
        <strain evidence="7 8">FSL R7-0666</strain>
    </source>
</reference>
<keyword evidence="8" id="KW-1185">Reference proteome</keyword>
<evidence type="ECO:0000256" key="6">
    <source>
        <dbReference type="RuleBase" id="RU363042"/>
    </source>
</evidence>
<dbReference type="NCBIfam" id="TIGR00374">
    <property type="entry name" value="flippase-like domain"/>
    <property type="match status" value="1"/>
</dbReference>
<name>A0ABU9VIA2_9BACI</name>
<keyword evidence="5 6" id="KW-0472">Membrane</keyword>
<keyword evidence="4 6" id="KW-1133">Transmembrane helix</keyword>
<keyword evidence="6" id="KW-0443">Lipid metabolism</keyword>
<dbReference type="PANTHER" id="PTHR37693:SF1">
    <property type="entry name" value="INTEGRAL MEMBRANE PROTEIN"/>
    <property type="match status" value="1"/>
</dbReference>
<feature type="transmembrane region" description="Helical" evidence="6">
    <location>
        <begin position="235"/>
        <end position="255"/>
    </location>
</feature>
<feature type="transmembrane region" description="Helical" evidence="6">
    <location>
        <begin position="6"/>
        <end position="26"/>
    </location>
</feature>
<protein>
    <recommendedName>
        <fullName evidence="6">Phosphatidylglycerol lysyltransferase</fullName>
        <ecNumber evidence="6">2.3.2.3</ecNumber>
    </recommendedName>
    <alternativeName>
        <fullName evidence="6">Lysylphosphatidylglycerol synthase</fullName>
    </alternativeName>
</protein>
<comment type="catalytic activity">
    <reaction evidence="6">
        <text>L-lysyl-tRNA(Lys) + a 1,2-diacyl-sn-glycero-3-phospho-(1'-sn-glycerol) = a 1,2-diacyl-sn-glycero-3-phospho-1'-(3'-O-L-lysyl)-sn-glycerol + tRNA(Lys)</text>
        <dbReference type="Rhea" id="RHEA:10668"/>
        <dbReference type="Rhea" id="RHEA-COMP:9696"/>
        <dbReference type="Rhea" id="RHEA-COMP:9697"/>
        <dbReference type="ChEBI" id="CHEBI:64716"/>
        <dbReference type="ChEBI" id="CHEBI:75792"/>
        <dbReference type="ChEBI" id="CHEBI:78442"/>
        <dbReference type="ChEBI" id="CHEBI:78529"/>
        <dbReference type="EC" id="2.3.2.3"/>
    </reaction>
</comment>